<evidence type="ECO:0000256" key="1">
    <source>
        <dbReference type="ARBA" id="ARBA00006484"/>
    </source>
</evidence>
<organism evidence="4 5">
    <name type="scientific">Dentipellis fragilis</name>
    <dbReference type="NCBI Taxonomy" id="205917"/>
    <lineage>
        <taxon>Eukaryota</taxon>
        <taxon>Fungi</taxon>
        <taxon>Dikarya</taxon>
        <taxon>Basidiomycota</taxon>
        <taxon>Agaricomycotina</taxon>
        <taxon>Agaricomycetes</taxon>
        <taxon>Russulales</taxon>
        <taxon>Hericiaceae</taxon>
        <taxon>Dentipellis</taxon>
    </lineage>
</organism>
<comment type="similarity">
    <text evidence="1">Belongs to the short-chain dehydrogenases/reductases (SDR) family.</text>
</comment>
<accession>A0A4Y9Y3P0</accession>
<dbReference type="STRING" id="205917.A0A4Y9Y3P0"/>
<evidence type="ECO:0000256" key="3">
    <source>
        <dbReference type="ARBA" id="ARBA00023002"/>
    </source>
</evidence>
<dbReference type="PANTHER" id="PTHR43618:SF8">
    <property type="entry name" value="7ALPHA-HYDROXYSTEROID DEHYDROGENASE"/>
    <property type="match status" value="1"/>
</dbReference>
<protein>
    <recommendedName>
        <fullName evidence="6">NAD(P)-binding protein</fullName>
    </recommendedName>
</protein>
<dbReference type="Gene3D" id="3.40.50.720">
    <property type="entry name" value="NAD(P)-binding Rossmann-like Domain"/>
    <property type="match status" value="1"/>
</dbReference>
<dbReference type="PANTHER" id="PTHR43618">
    <property type="entry name" value="7-ALPHA-HYDROXYSTEROID DEHYDROGENASE"/>
    <property type="match status" value="1"/>
</dbReference>
<evidence type="ECO:0008006" key="6">
    <source>
        <dbReference type="Google" id="ProtNLM"/>
    </source>
</evidence>
<name>A0A4Y9Y3P0_9AGAM</name>
<dbReference type="PRINTS" id="PR00081">
    <property type="entry name" value="GDHRDH"/>
</dbReference>
<dbReference type="EMBL" id="SEOQ01000776">
    <property type="protein sequence ID" value="TFY57096.1"/>
    <property type="molecule type" value="Genomic_DNA"/>
</dbReference>
<dbReference type="Proteomes" id="UP000298327">
    <property type="component" value="Unassembled WGS sequence"/>
</dbReference>
<gene>
    <name evidence="4" type="ORF">EVG20_g8679</name>
</gene>
<dbReference type="GO" id="GO:0016491">
    <property type="term" value="F:oxidoreductase activity"/>
    <property type="evidence" value="ECO:0007669"/>
    <property type="project" value="UniProtKB-KW"/>
</dbReference>
<dbReference type="PRINTS" id="PR00080">
    <property type="entry name" value="SDRFAMILY"/>
</dbReference>
<dbReference type="CDD" id="cd05233">
    <property type="entry name" value="SDR_c"/>
    <property type="match status" value="1"/>
</dbReference>
<dbReference type="InterPro" id="IPR052178">
    <property type="entry name" value="Sec_Metab_Biosynth_SDR"/>
</dbReference>
<evidence type="ECO:0000256" key="2">
    <source>
        <dbReference type="ARBA" id="ARBA00022857"/>
    </source>
</evidence>
<reference evidence="4 5" key="1">
    <citation type="submission" date="2019-02" db="EMBL/GenBank/DDBJ databases">
        <title>Genome sequencing of the rare red list fungi Dentipellis fragilis.</title>
        <authorList>
            <person name="Buettner E."/>
            <person name="Kellner H."/>
        </authorList>
    </citation>
    <scope>NUCLEOTIDE SEQUENCE [LARGE SCALE GENOMIC DNA]</scope>
    <source>
        <strain evidence="4 5">DSM 105465</strain>
    </source>
</reference>
<dbReference type="AlphaFoldDB" id="A0A4Y9Y3P0"/>
<evidence type="ECO:0000313" key="5">
    <source>
        <dbReference type="Proteomes" id="UP000298327"/>
    </source>
</evidence>
<keyword evidence="5" id="KW-1185">Reference proteome</keyword>
<evidence type="ECO:0000313" key="4">
    <source>
        <dbReference type="EMBL" id="TFY57096.1"/>
    </source>
</evidence>
<dbReference type="SUPFAM" id="SSF51735">
    <property type="entry name" value="NAD(P)-binding Rossmann-fold domains"/>
    <property type="match status" value="1"/>
</dbReference>
<keyword evidence="3" id="KW-0560">Oxidoreductase</keyword>
<dbReference type="Pfam" id="PF13561">
    <property type="entry name" value="adh_short_C2"/>
    <property type="match status" value="1"/>
</dbReference>
<dbReference type="InterPro" id="IPR002347">
    <property type="entry name" value="SDR_fam"/>
</dbReference>
<proteinExistence type="inferred from homology"/>
<keyword evidence="2" id="KW-0521">NADP</keyword>
<comment type="caution">
    <text evidence="4">The sequence shown here is derived from an EMBL/GenBank/DDBJ whole genome shotgun (WGS) entry which is preliminary data.</text>
</comment>
<dbReference type="InterPro" id="IPR036291">
    <property type="entry name" value="NAD(P)-bd_dom_sf"/>
</dbReference>
<dbReference type="OrthoDB" id="3819888at2759"/>
<sequence length="271" mass="29148">MADAWVKNGGKEVLKQAAVRFNDISDDSAFFFPADVATQEGIDNLAKELSSRETSLDVLVNNAGMAWMQQFSLNTWGPAALTSALAPLLVEAAKKGEGRGSVILITSVSESMWFAASPMNGYSLSKAAEAALTKILANKLVAHGVRGNTIAPGTFPSPGNNPANAIMPSGNAEAFVPMKRNGNADDIAEAFLFLATKASAYVTGQKLALDGGWSMVLNGRWRLVADGRGRFSLSLRSYTPSKDQFRERCRHAEVQVEHLLPVKWDSERGPF</sequence>